<dbReference type="PANTHER" id="PTHR11629">
    <property type="entry name" value="VACUOLAR PROTON ATPASES"/>
    <property type="match status" value="1"/>
</dbReference>
<dbReference type="InterPro" id="IPR002490">
    <property type="entry name" value="V-ATPase_116kDa_su"/>
</dbReference>
<keyword evidence="7" id="KW-0472">Membrane</keyword>
<organism evidence="9 10">
    <name type="scientific">Brassica oleracea var. oleracea</name>
    <dbReference type="NCBI Taxonomy" id="109376"/>
    <lineage>
        <taxon>Eukaryota</taxon>
        <taxon>Viridiplantae</taxon>
        <taxon>Streptophyta</taxon>
        <taxon>Embryophyta</taxon>
        <taxon>Tracheophyta</taxon>
        <taxon>Spermatophyta</taxon>
        <taxon>Magnoliopsida</taxon>
        <taxon>eudicotyledons</taxon>
        <taxon>Gunneridae</taxon>
        <taxon>Pentapetalae</taxon>
        <taxon>rosids</taxon>
        <taxon>malvids</taxon>
        <taxon>Brassicales</taxon>
        <taxon>Brassicaceae</taxon>
        <taxon>Brassiceae</taxon>
        <taxon>Brassica</taxon>
    </lineage>
</organism>
<dbReference type="EnsemblPlants" id="Bo9g028680.1">
    <property type="protein sequence ID" value="Bo9g028680.1"/>
    <property type="gene ID" value="Bo9g028680"/>
</dbReference>
<comment type="subcellular location">
    <subcellularLocation>
        <location evidence="1">Membrane</location>
        <topology evidence="1">Multi-pass membrane protein</topology>
    </subcellularLocation>
</comment>
<evidence type="ECO:0000256" key="3">
    <source>
        <dbReference type="ARBA" id="ARBA00022448"/>
    </source>
</evidence>
<sequence length="141" mass="15920">MLLSKQFILKKQHEAIQKQQGQSYAPLEETDESIHVSTSGGSHGHGSLNSATSFLAHSEISSVFYETMRRSSFSLGIQQCVDPDRWDHCFHIVGLLLVIETQSTFLHALRLHLVKFQNKFYEGDSSKFAPFSFILTGNEDD</sequence>
<dbReference type="GO" id="GO:0007035">
    <property type="term" value="P:vacuolar acidification"/>
    <property type="evidence" value="ECO:0007669"/>
    <property type="project" value="TreeGrafter"/>
</dbReference>
<keyword evidence="8" id="KW-0375">Hydrogen ion transport</keyword>
<dbReference type="Pfam" id="PF01496">
    <property type="entry name" value="V_ATPase_I"/>
    <property type="match status" value="1"/>
</dbReference>
<evidence type="ECO:0000256" key="6">
    <source>
        <dbReference type="ARBA" id="ARBA00023065"/>
    </source>
</evidence>
<dbReference type="GO" id="GO:0016471">
    <property type="term" value="C:vacuolar proton-transporting V-type ATPase complex"/>
    <property type="evidence" value="ECO:0007669"/>
    <property type="project" value="TreeGrafter"/>
</dbReference>
<evidence type="ECO:0000256" key="7">
    <source>
        <dbReference type="ARBA" id="ARBA00023136"/>
    </source>
</evidence>
<dbReference type="GO" id="GO:0033179">
    <property type="term" value="C:proton-transporting V-type ATPase, V0 domain"/>
    <property type="evidence" value="ECO:0007669"/>
    <property type="project" value="InterPro"/>
</dbReference>
<dbReference type="eggNOG" id="KOG2189">
    <property type="taxonomic scope" value="Eukaryota"/>
</dbReference>
<keyword evidence="6 8" id="KW-0406">Ion transport</keyword>
<evidence type="ECO:0000256" key="2">
    <source>
        <dbReference type="ARBA" id="ARBA00009904"/>
    </source>
</evidence>
<proteinExistence type="inferred from homology"/>
<dbReference type="Proteomes" id="UP000032141">
    <property type="component" value="Chromosome C9"/>
</dbReference>
<dbReference type="STRING" id="109376.A0A0D3E3S2"/>
<comment type="function">
    <text evidence="8">Essential component of the vacuolar proton pump (V-ATPase), a multimeric enzyme that catalyzes the translocation of protons across the membranes. Required for assembly and activity of the V-ATPase.</text>
</comment>
<keyword evidence="4" id="KW-0812">Transmembrane</keyword>
<evidence type="ECO:0000256" key="8">
    <source>
        <dbReference type="RuleBase" id="RU361189"/>
    </source>
</evidence>
<reference evidence="9" key="2">
    <citation type="submission" date="2015-03" db="UniProtKB">
        <authorList>
            <consortium name="EnsemblPlants"/>
        </authorList>
    </citation>
    <scope>IDENTIFICATION</scope>
</reference>
<reference evidence="9 10" key="1">
    <citation type="journal article" date="2014" name="Genome Biol.">
        <title>Transcriptome and methylome profiling reveals relics of genome dominance in the mesopolyploid Brassica oleracea.</title>
        <authorList>
            <person name="Parkin I.A."/>
            <person name="Koh C."/>
            <person name="Tang H."/>
            <person name="Robinson S.J."/>
            <person name="Kagale S."/>
            <person name="Clarke W.E."/>
            <person name="Town C.D."/>
            <person name="Nixon J."/>
            <person name="Krishnakumar V."/>
            <person name="Bidwell S.L."/>
            <person name="Denoeud F."/>
            <person name="Belcram H."/>
            <person name="Links M.G."/>
            <person name="Just J."/>
            <person name="Clarke C."/>
            <person name="Bender T."/>
            <person name="Huebert T."/>
            <person name="Mason A.S."/>
            <person name="Pires J.C."/>
            <person name="Barker G."/>
            <person name="Moore J."/>
            <person name="Walley P.G."/>
            <person name="Manoli S."/>
            <person name="Batley J."/>
            <person name="Edwards D."/>
            <person name="Nelson M.N."/>
            <person name="Wang X."/>
            <person name="Paterson A.H."/>
            <person name="King G."/>
            <person name="Bancroft I."/>
            <person name="Chalhoub B."/>
            <person name="Sharpe A.G."/>
        </authorList>
    </citation>
    <scope>NUCLEOTIDE SEQUENCE</scope>
    <source>
        <strain evidence="9 10">cv. TO1000</strain>
    </source>
</reference>
<protein>
    <recommendedName>
        <fullName evidence="8">V-type proton ATPase subunit a</fullName>
    </recommendedName>
</protein>
<evidence type="ECO:0000256" key="1">
    <source>
        <dbReference type="ARBA" id="ARBA00004141"/>
    </source>
</evidence>
<keyword evidence="3 8" id="KW-0813">Transport</keyword>
<dbReference type="PANTHER" id="PTHR11629:SF112">
    <property type="entry name" value="V-TYPE PROTON ATPASE SUBUNIT A3"/>
    <property type="match status" value="1"/>
</dbReference>
<name>A0A0D3E3S2_BRAOL</name>
<dbReference type="GO" id="GO:0051117">
    <property type="term" value="F:ATPase binding"/>
    <property type="evidence" value="ECO:0007669"/>
    <property type="project" value="TreeGrafter"/>
</dbReference>
<evidence type="ECO:0000313" key="9">
    <source>
        <dbReference type="EnsemblPlants" id="Bo9g028680.1"/>
    </source>
</evidence>
<dbReference type="Gramene" id="Bo9g028680.1">
    <property type="protein sequence ID" value="Bo9g028680.1"/>
    <property type="gene ID" value="Bo9g028680"/>
</dbReference>
<evidence type="ECO:0000256" key="5">
    <source>
        <dbReference type="ARBA" id="ARBA00022989"/>
    </source>
</evidence>
<dbReference type="HOGENOM" id="CLU_1828012_0_0_1"/>
<evidence type="ECO:0000256" key="4">
    <source>
        <dbReference type="ARBA" id="ARBA00022692"/>
    </source>
</evidence>
<keyword evidence="5" id="KW-1133">Transmembrane helix</keyword>
<comment type="similarity">
    <text evidence="2 8">Belongs to the V-ATPase 116 kDa subunit family.</text>
</comment>
<accession>A0A0D3E3S2</accession>
<dbReference type="AlphaFoldDB" id="A0A0D3E3S2"/>
<dbReference type="GO" id="GO:0046961">
    <property type="term" value="F:proton-transporting ATPase activity, rotational mechanism"/>
    <property type="evidence" value="ECO:0007669"/>
    <property type="project" value="InterPro"/>
</dbReference>
<evidence type="ECO:0000313" key="10">
    <source>
        <dbReference type="Proteomes" id="UP000032141"/>
    </source>
</evidence>
<keyword evidence="10" id="KW-1185">Reference proteome</keyword>